<dbReference type="InterPro" id="IPR049900">
    <property type="entry name" value="PKS_mFAS_DH"/>
</dbReference>
<keyword evidence="4" id="KW-0489">Methyltransferase</keyword>
<dbReference type="GO" id="GO:0004315">
    <property type="term" value="F:3-oxoacyl-[acyl-carrier-protein] synthase activity"/>
    <property type="evidence" value="ECO:0007669"/>
    <property type="project" value="InterPro"/>
</dbReference>
<evidence type="ECO:0000313" key="13">
    <source>
        <dbReference type="Proteomes" id="UP001230504"/>
    </source>
</evidence>
<dbReference type="InterPro" id="IPR013217">
    <property type="entry name" value="Methyltransf_12"/>
</dbReference>
<dbReference type="InterPro" id="IPR042104">
    <property type="entry name" value="PKS_dehydratase_sf"/>
</dbReference>
<comment type="caution">
    <text evidence="12">The sequence shown here is derived from an EMBL/GenBank/DDBJ whole genome shotgun (WGS) entry which is preliminary data.</text>
</comment>
<evidence type="ECO:0000256" key="6">
    <source>
        <dbReference type="ARBA" id="ARBA00023268"/>
    </source>
</evidence>
<evidence type="ECO:0000256" key="7">
    <source>
        <dbReference type="PROSITE-ProRule" id="PRU01363"/>
    </source>
</evidence>
<dbReference type="Pfam" id="PF00550">
    <property type="entry name" value="PP-binding"/>
    <property type="match status" value="1"/>
</dbReference>
<dbReference type="InterPro" id="IPR029063">
    <property type="entry name" value="SAM-dependent_MTases_sf"/>
</dbReference>
<dbReference type="InterPro" id="IPR014031">
    <property type="entry name" value="Ketoacyl_synth_C"/>
</dbReference>
<evidence type="ECO:0000256" key="5">
    <source>
        <dbReference type="ARBA" id="ARBA00022679"/>
    </source>
</evidence>
<dbReference type="Proteomes" id="UP001230504">
    <property type="component" value="Unassembled WGS sequence"/>
</dbReference>
<evidence type="ECO:0000259" key="9">
    <source>
        <dbReference type="PROSITE" id="PS50075"/>
    </source>
</evidence>
<dbReference type="Pfam" id="PF02801">
    <property type="entry name" value="Ketoacyl-synt_C"/>
    <property type="match status" value="1"/>
</dbReference>
<dbReference type="InterPro" id="IPR020806">
    <property type="entry name" value="PKS_PP-bd"/>
</dbReference>
<dbReference type="Gene3D" id="3.40.366.10">
    <property type="entry name" value="Malonyl-Coenzyme A Acyl Carrier Protein, domain 2"/>
    <property type="match status" value="3"/>
</dbReference>
<dbReference type="SUPFAM" id="SSF47336">
    <property type="entry name" value="ACP-like"/>
    <property type="match status" value="1"/>
</dbReference>
<sequence>MASSGRQWATYFPSLLLFGPQGRLCPEDLSEFRTHLTSDSRLSELLVAAQDLHKFWPRAVHLDPELAQVPAKSYLHGLSEWLAHATSSPCSSPILPAVLSLPLNFLFQLTQYLSFLQSVDGHGEDPQRMLLDGLEHGGVQGFCVGFLSAITVASSNNVQEIFETAKNALRLAVFIGAYVDKDAMQTETKCISVRGKQPDVKSWKNATNVLQAFPEAYVSAVTGETSITITCLSSQVDKLRDALVGAGLTVHDVPVYARFHCSVYNPEVEKLVELFNKVPDLRFPTPADLRVSVRSATDGSVITRGDLVRHVLNNTLLKPVEWYTTIKLAMASLPPGNQFIALAGASDPLPLSLAGNIDVRHMTLHGLTKQSKECPSSNFPPHSVAIVGIAGRFPGANSVDELWELLLDARSMVGRAPARVGLDQLDEDVSQVKWWGNFLDDYDSFDHKFFNKSAREAMACDPQQRKLLEVVYEALESAGQLGADARLDCTDYGCYIGAVMNNYVTNVSCHPPTAYATTGTGRSFLSGAVSHHFGWTGPALTVDTACSSSLVAIHTACRAIATGECSRAVAGGTNIITNPHDYRDLKAAGFLSPTGQCKPFDAGADGYCRGEAVCVVVLKSLAAAIEEGDKILGVVVGSATCQNDKGGPIVVPNAKSQANLLRKVMYMSNVVPGDVTYVEAHGTGTDVGDPIEVSSIREAFGGPSRKSKLRFASIKGNIGHVEAASGAAGLIKAILMLRHGKIPPQASYRSLNPRIPALEPDGMEIPKILTDWGPAERIACVNNYGAAGSNAAIIIREAPAIPETTDNRISFTKDSSPPSSWPVVITAYTKASLSAYCQKLLDWLRRGRSDGASELSIADILFNLSHRTNHALSNIMSTSVSDVSALESVLCAVISESGPVSVTPSSPPPVILLFGGQESRCVGLSRDVWRSSYILRNHLDHCQDLLLSLGLGGLYPDIFQQTPLTDCVTLHLALFSLQYSCAKAWMDCGLQVTAVIGHSFGQLTALCISGVLCLPDALKLVAGRASLIEKHWGSEAGAMIALQADRQQVDDILKQVNTQHGYAEIACFNGPQSHVIVGSSESIRGVETLISSSDQFRGSIRSQRLNNTHGFHSRFTEPLLPYLAELGDKLDWRKPVIHIEVCSETQDNRKPDRNLVVEHSRRPVYFKQAVQRLMSRYPQATWLEAGRGSSYTQLVQKCAQHPNSYSFVSTQLTTSNAQDSLVNATIKLWKEGHCVQYWPFHRIQQRQYRHLSLPLYQFQKTRHWLSYTRATAAKEDPSIVQHGEPVDPEMLSFVKGDKSTEAVFRISASSKRFQSLVMGHFMCRHGVMPASAYIEVASRAALTLQGDSQATNWTPTVEDLAMRAPVALDLEQTAPDITMILKRLDKPTYPSWSFSIFVTEKDGAASAETQETTVGFVHLRQRSDSQATQEFRRLDALIGQRRWEQVMNHPDAEGMRGNHIYRAFSQIVKYSEAFRGIKTIASIGNEAAGTVKARPNSNDPPDQRLVDTPMIDSFMQFGGFLVNYFNQQLSAEELFVCHFIQRLQIGPGFSPDAGDWMILANTTPIDNDNISVDVYVSEKQSGKTVLTSLGMNFKRISRASLAQILGGSVNESELSRRGTRPTTQPDKKPKNKGKRADVIRIIADVADVPEEELDSDTRLADIAIDSLGATEIVGDIATKLGVIVDLTTFSNFEDISAIVAHVDSQLGLQCGTENDAEDDGIRNPSSVEPQRFMANGLAPNQSCEETEDSPSDAILSTSSAVVPAITSIDKLFDDVRLSFDELGAAKHALEYWSDIYPDDKRLILAYTVEAFKNLGCDLQTLRPGQPVPEIVGILPRHQQLVNLLHQFLKEENIIISTGDDIFSRTSKRIETATGEMIFNEILGKHPHNAAIRQLLHAVGPYLEACLVGKMDALQILFGNRANKKWLDEVYRDWPMLVTATQLLGDFLCRAFTQAESNTDTKVPRNGCFRVLEVGAGTGGTTRHIVSLLKDRGIPFEYRFTDISPTLVQKAKASFKDISGMSFGVMDIEKEPEVEFVEAFHVIISTNCIHATRNISLSLANLRKMLRQDGALALIEMTPTRPLYVFDVIVGLLEGWWLFEDGRKHALASIERWEQAFMEAGFRHVLWSDGSSLEARTVRVVCGFQSQQNAATQKRSKIMATADKKNTKEVPQTGAHIQEVVYKTVGSQDIHADIYCPHQADPTKKMPIALMIHGGSHILFSRKDVRDPQTRIMLDMGLLPVSLDHRLCPETRLAQGPMVDVCDAVEWARVKLPHIKLANADIKPDPDNIVVIGWSSGGQLALSTGWTTLGKGIRPPNAILAFYCPTDYEDDWWRNPIQPIGAADQGQEYDVLEAVQKEPITNYSVIGAWEPLSDLRIHTDPRARIVLHMNWKAQTLPVVIGGLPSKSSAASKRPGVNWNALPQPPVDEIQCCSPLAQVRKGNYVTPTFLVHGEADDLIPWQQSLRTIQEIKQRGVDGQLVLVPGAPHICDTSRDPAAPGWQAVLEAYRWLRDYAFSNK</sequence>
<dbReference type="InterPro" id="IPR049551">
    <property type="entry name" value="PKS_DH_C"/>
</dbReference>
<dbReference type="InterPro" id="IPR016036">
    <property type="entry name" value="Malonyl_transacylase_ACP-bd"/>
</dbReference>
<dbReference type="SUPFAM" id="SSF55048">
    <property type="entry name" value="Probable ACP-binding domain of malonyl-CoA ACP transacylase"/>
    <property type="match status" value="1"/>
</dbReference>
<dbReference type="PROSITE" id="PS00606">
    <property type="entry name" value="KS3_1"/>
    <property type="match status" value="1"/>
</dbReference>
<accession>A0AAD8PRK8</accession>
<dbReference type="InterPro" id="IPR020841">
    <property type="entry name" value="PKS_Beta-ketoAc_synthase_dom"/>
</dbReference>
<dbReference type="GO" id="GO:0044550">
    <property type="term" value="P:secondary metabolite biosynthetic process"/>
    <property type="evidence" value="ECO:0007669"/>
    <property type="project" value="TreeGrafter"/>
</dbReference>
<organism evidence="12 13">
    <name type="scientific">Colletotrichum navitas</name>
    <dbReference type="NCBI Taxonomy" id="681940"/>
    <lineage>
        <taxon>Eukaryota</taxon>
        <taxon>Fungi</taxon>
        <taxon>Dikarya</taxon>
        <taxon>Ascomycota</taxon>
        <taxon>Pezizomycotina</taxon>
        <taxon>Sordariomycetes</taxon>
        <taxon>Hypocreomycetidae</taxon>
        <taxon>Glomerellales</taxon>
        <taxon>Glomerellaceae</taxon>
        <taxon>Colletotrichum</taxon>
        <taxon>Colletotrichum graminicola species complex</taxon>
    </lineage>
</organism>
<dbReference type="InterPro" id="IPR029058">
    <property type="entry name" value="AB_hydrolase_fold"/>
</dbReference>
<keyword evidence="3" id="KW-0597">Phosphoprotein</keyword>
<dbReference type="InterPro" id="IPR050091">
    <property type="entry name" value="PKS_NRPS_Biosynth_Enz"/>
</dbReference>
<evidence type="ECO:0000313" key="12">
    <source>
        <dbReference type="EMBL" id="KAK1579385.1"/>
    </source>
</evidence>
<dbReference type="GO" id="GO:0006508">
    <property type="term" value="P:proteolysis"/>
    <property type="evidence" value="ECO:0007669"/>
    <property type="project" value="InterPro"/>
</dbReference>
<evidence type="ECO:0000256" key="8">
    <source>
        <dbReference type="SAM" id="MobiDB-lite"/>
    </source>
</evidence>
<dbReference type="PROSITE" id="PS52004">
    <property type="entry name" value="KS3_2"/>
    <property type="match status" value="1"/>
</dbReference>
<feature type="active site" description="Proton donor; for dehydratase activity" evidence="7">
    <location>
        <position position="1512"/>
    </location>
</feature>
<keyword evidence="2" id="KW-0596">Phosphopantetheine</keyword>
<dbReference type="Pfam" id="PF08242">
    <property type="entry name" value="Methyltransf_12"/>
    <property type="match status" value="1"/>
</dbReference>
<dbReference type="InterPro" id="IPR036736">
    <property type="entry name" value="ACP-like_sf"/>
</dbReference>
<gene>
    <name evidence="12" type="ORF">LY79DRAFT_522776</name>
</gene>
<evidence type="ECO:0000256" key="2">
    <source>
        <dbReference type="ARBA" id="ARBA00022450"/>
    </source>
</evidence>
<dbReference type="InterPro" id="IPR041068">
    <property type="entry name" value="HTH_51"/>
</dbReference>
<dbReference type="Pfam" id="PF14765">
    <property type="entry name" value="PS-DH"/>
    <property type="match status" value="1"/>
</dbReference>
<evidence type="ECO:0000259" key="11">
    <source>
        <dbReference type="PROSITE" id="PS52019"/>
    </source>
</evidence>
<dbReference type="SMART" id="SM00825">
    <property type="entry name" value="PKS_KS"/>
    <property type="match status" value="1"/>
</dbReference>
<feature type="active site" description="Proton acceptor; for dehydratase activity" evidence="7">
    <location>
        <position position="1320"/>
    </location>
</feature>
<dbReference type="InterPro" id="IPR001227">
    <property type="entry name" value="Ac_transferase_dom_sf"/>
</dbReference>
<dbReference type="PANTHER" id="PTHR43775:SF21">
    <property type="entry name" value="NON-REDUCING POLYKETIDE SYNTHASE AUSA-RELATED"/>
    <property type="match status" value="1"/>
</dbReference>
<dbReference type="InterPro" id="IPR014030">
    <property type="entry name" value="Ketoacyl_synth_N"/>
</dbReference>
<feature type="region of interest" description="Disordered" evidence="8">
    <location>
        <begin position="1612"/>
        <end position="1635"/>
    </location>
</feature>
<keyword evidence="6" id="KW-0511">Multifunctional enzyme</keyword>
<dbReference type="InterPro" id="IPR001375">
    <property type="entry name" value="Peptidase_S9_cat"/>
</dbReference>
<feature type="domain" description="Carrier" evidence="9">
    <location>
        <begin position="1629"/>
        <end position="1706"/>
    </location>
</feature>
<keyword evidence="13" id="KW-1185">Reference proteome</keyword>
<evidence type="ECO:0000256" key="4">
    <source>
        <dbReference type="ARBA" id="ARBA00022603"/>
    </source>
</evidence>
<keyword evidence="5" id="KW-0808">Transferase</keyword>
<dbReference type="SUPFAM" id="SSF53901">
    <property type="entry name" value="Thiolase-like"/>
    <property type="match status" value="1"/>
</dbReference>
<dbReference type="PANTHER" id="PTHR43775">
    <property type="entry name" value="FATTY ACID SYNTHASE"/>
    <property type="match status" value="1"/>
</dbReference>
<dbReference type="InterPro" id="IPR016039">
    <property type="entry name" value="Thiolase-like"/>
</dbReference>
<dbReference type="Gene3D" id="3.40.47.10">
    <property type="match status" value="1"/>
</dbReference>
<feature type="domain" description="Ketosynthase family 3 (KS3)" evidence="10">
    <location>
        <begin position="381"/>
        <end position="797"/>
    </location>
</feature>
<dbReference type="Pfam" id="PF00109">
    <property type="entry name" value="ketoacyl-synt"/>
    <property type="match status" value="1"/>
</dbReference>
<dbReference type="InterPro" id="IPR016035">
    <property type="entry name" value="Acyl_Trfase/lysoPLipase"/>
</dbReference>
<dbReference type="InterPro" id="IPR018201">
    <property type="entry name" value="Ketoacyl_synth_AS"/>
</dbReference>
<dbReference type="GeneID" id="85439717"/>
<evidence type="ECO:0000259" key="10">
    <source>
        <dbReference type="PROSITE" id="PS52004"/>
    </source>
</evidence>
<feature type="domain" description="PKS/mFAS DH" evidence="11">
    <location>
        <begin position="1288"/>
        <end position="1602"/>
    </location>
</feature>
<name>A0AAD8PRK8_9PEZI</name>
<dbReference type="EMBL" id="JAHLJV010000067">
    <property type="protein sequence ID" value="KAK1579385.1"/>
    <property type="molecule type" value="Genomic_DNA"/>
</dbReference>
<dbReference type="InterPro" id="IPR049492">
    <property type="entry name" value="BD-FAE-like_dom"/>
</dbReference>
<dbReference type="InterPro" id="IPR032088">
    <property type="entry name" value="SAT"/>
</dbReference>
<dbReference type="Gene3D" id="1.10.1200.10">
    <property type="entry name" value="ACP-like"/>
    <property type="match status" value="1"/>
</dbReference>
<evidence type="ECO:0000256" key="3">
    <source>
        <dbReference type="ARBA" id="ARBA00022553"/>
    </source>
</evidence>
<dbReference type="Pfam" id="PF18558">
    <property type="entry name" value="HTH_51"/>
    <property type="match status" value="1"/>
</dbReference>
<dbReference type="InterPro" id="IPR014043">
    <property type="entry name" value="Acyl_transferase_dom"/>
</dbReference>
<dbReference type="Gene3D" id="3.40.50.1820">
    <property type="entry name" value="alpha/beta hydrolase"/>
    <property type="match status" value="1"/>
</dbReference>
<dbReference type="GO" id="GO:0032259">
    <property type="term" value="P:methylation"/>
    <property type="evidence" value="ECO:0007669"/>
    <property type="project" value="UniProtKB-KW"/>
</dbReference>
<dbReference type="SMART" id="SM00827">
    <property type="entry name" value="PKS_AT"/>
    <property type="match status" value="1"/>
</dbReference>
<dbReference type="GO" id="GO:0008236">
    <property type="term" value="F:serine-type peptidase activity"/>
    <property type="evidence" value="ECO:0007669"/>
    <property type="project" value="InterPro"/>
</dbReference>
<feature type="region of interest" description="C-terminal hotdog fold" evidence="7">
    <location>
        <begin position="1451"/>
        <end position="1602"/>
    </location>
</feature>
<dbReference type="SMART" id="SM00823">
    <property type="entry name" value="PKS_PP"/>
    <property type="match status" value="1"/>
</dbReference>
<protein>
    <submittedName>
        <fullName evidence="12">Beta-ketoacyl synthase domain-containing protein</fullName>
    </submittedName>
</protein>
<dbReference type="RefSeq" id="XP_060410520.1">
    <property type="nucleotide sequence ID" value="XM_060555477.1"/>
</dbReference>
<dbReference type="PROSITE" id="PS50075">
    <property type="entry name" value="CARRIER"/>
    <property type="match status" value="1"/>
</dbReference>
<dbReference type="GO" id="GO:0008168">
    <property type="term" value="F:methyltransferase activity"/>
    <property type="evidence" value="ECO:0007669"/>
    <property type="project" value="UniProtKB-KW"/>
</dbReference>
<dbReference type="Gene3D" id="3.30.70.3290">
    <property type="match status" value="1"/>
</dbReference>
<dbReference type="InterPro" id="IPR009081">
    <property type="entry name" value="PP-bd_ACP"/>
</dbReference>
<dbReference type="Gene3D" id="3.40.50.150">
    <property type="entry name" value="Vaccinia Virus protein VP39"/>
    <property type="match status" value="1"/>
</dbReference>
<reference evidence="12" key="1">
    <citation type="submission" date="2021-06" db="EMBL/GenBank/DDBJ databases">
        <title>Comparative genomics, transcriptomics and evolutionary studies reveal genomic signatures of adaptation to plant cell wall in hemibiotrophic fungi.</title>
        <authorList>
            <consortium name="DOE Joint Genome Institute"/>
            <person name="Baroncelli R."/>
            <person name="Diaz J.F."/>
            <person name="Benocci T."/>
            <person name="Peng M."/>
            <person name="Battaglia E."/>
            <person name="Haridas S."/>
            <person name="Andreopoulos W."/>
            <person name="Labutti K."/>
            <person name="Pangilinan J."/>
            <person name="Floch G.L."/>
            <person name="Makela M.R."/>
            <person name="Henrissat B."/>
            <person name="Grigoriev I.V."/>
            <person name="Crouch J.A."/>
            <person name="De Vries R.P."/>
            <person name="Sukno S.A."/>
            <person name="Thon M.R."/>
        </authorList>
    </citation>
    <scope>NUCLEOTIDE SEQUENCE</scope>
    <source>
        <strain evidence="12">CBS 125086</strain>
    </source>
</reference>
<proteinExistence type="predicted"/>
<dbReference type="Gene3D" id="3.10.129.110">
    <property type="entry name" value="Polyketide synthase dehydratase"/>
    <property type="match status" value="1"/>
</dbReference>
<dbReference type="CDD" id="cd00833">
    <property type="entry name" value="PKS"/>
    <property type="match status" value="1"/>
</dbReference>
<dbReference type="Pfam" id="PF00698">
    <property type="entry name" value="Acyl_transf_1"/>
    <property type="match status" value="1"/>
</dbReference>
<dbReference type="PROSITE" id="PS52019">
    <property type="entry name" value="PKS_MFAS_DH"/>
    <property type="match status" value="1"/>
</dbReference>
<dbReference type="SUPFAM" id="SSF53335">
    <property type="entry name" value="S-adenosyl-L-methionine-dependent methyltransferases"/>
    <property type="match status" value="1"/>
</dbReference>
<feature type="region of interest" description="N-terminal hotdog fold" evidence="7">
    <location>
        <begin position="1288"/>
        <end position="1424"/>
    </location>
</feature>
<dbReference type="SUPFAM" id="SSF53474">
    <property type="entry name" value="alpha/beta-Hydrolases"/>
    <property type="match status" value="1"/>
</dbReference>
<evidence type="ECO:0000256" key="1">
    <source>
        <dbReference type="ARBA" id="ARBA00005179"/>
    </source>
</evidence>
<dbReference type="GO" id="GO:0006633">
    <property type="term" value="P:fatty acid biosynthetic process"/>
    <property type="evidence" value="ECO:0007669"/>
    <property type="project" value="InterPro"/>
</dbReference>
<dbReference type="CDD" id="cd02440">
    <property type="entry name" value="AdoMet_MTases"/>
    <property type="match status" value="1"/>
</dbReference>
<dbReference type="SUPFAM" id="SSF52151">
    <property type="entry name" value="FabD/lysophospholipase-like"/>
    <property type="match status" value="2"/>
</dbReference>
<dbReference type="Pfam" id="PF16073">
    <property type="entry name" value="SAT"/>
    <property type="match status" value="1"/>
</dbReference>
<comment type="pathway">
    <text evidence="1">Secondary metabolite biosynthesis.</text>
</comment>
<dbReference type="Pfam" id="PF00326">
    <property type="entry name" value="Peptidase_S9"/>
    <property type="match status" value="1"/>
</dbReference>
<dbReference type="GO" id="GO:0031177">
    <property type="term" value="F:phosphopantetheine binding"/>
    <property type="evidence" value="ECO:0007669"/>
    <property type="project" value="InterPro"/>
</dbReference>
<dbReference type="GO" id="GO:0004312">
    <property type="term" value="F:fatty acid synthase activity"/>
    <property type="evidence" value="ECO:0007669"/>
    <property type="project" value="TreeGrafter"/>
</dbReference>
<dbReference type="Pfam" id="PF20434">
    <property type="entry name" value="BD-FAE"/>
    <property type="match status" value="1"/>
</dbReference>